<dbReference type="InterPro" id="IPR020904">
    <property type="entry name" value="Sc_DH/Rdtase_CS"/>
</dbReference>
<dbReference type="Proteomes" id="UP000321617">
    <property type="component" value="Unassembled WGS sequence"/>
</dbReference>
<dbReference type="PANTHER" id="PTHR43490:SF99">
    <property type="entry name" value="SHORT-CHAIN DEHYDROGENASE_REDUCTASE"/>
    <property type="match status" value="1"/>
</dbReference>
<dbReference type="PRINTS" id="PR00081">
    <property type="entry name" value="GDHRDH"/>
</dbReference>
<dbReference type="PRINTS" id="PR00080">
    <property type="entry name" value="SDRFAMILY"/>
</dbReference>
<protein>
    <submittedName>
        <fullName evidence="6">NAD(P)-dependent dehydrogenase (Short-subunit alcohol dehydrogenase family)</fullName>
    </submittedName>
</protein>
<dbReference type="PROSITE" id="PS00061">
    <property type="entry name" value="ADH_SHORT"/>
    <property type="match status" value="1"/>
</dbReference>
<dbReference type="GO" id="GO:0016491">
    <property type="term" value="F:oxidoreductase activity"/>
    <property type="evidence" value="ECO:0007669"/>
    <property type="project" value="UniProtKB-KW"/>
</dbReference>
<organism evidence="6 7">
    <name type="scientific">Stackebrandtia albiflava</name>
    <dbReference type="NCBI Taxonomy" id="406432"/>
    <lineage>
        <taxon>Bacteria</taxon>
        <taxon>Bacillati</taxon>
        <taxon>Actinomycetota</taxon>
        <taxon>Actinomycetes</taxon>
        <taxon>Glycomycetales</taxon>
        <taxon>Glycomycetaceae</taxon>
        <taxon>Stackebrandtia</taxon>
    </lineage>
</organism>
<feature type="compositionally biased region" description="Basic and acidic residues" evidence="5">
    <location>
        <begin position="258"/>
        <end position="269"/>
    </location>
</feature>
<dbReference type="Gene3D" id="3.40.50.720">
    <property type="entry name" value="NAD(P)-binding Rossmann-like Domain"/>
    <property type="match status" value="1"/>
</dbReference>
<feature type="compositionally biased region" description="Basic and acidic residues" evidence="5">
    <location>
        <begin position="200"/>
        <end position="215"/>
    </location>
</feature>
<evidence type="ECO:0000256" key="3">
    <source>
        <dbReference type="ARBA" id="ARBA00023002"/>
    </source>
</evidence>
<gene>
    <name evidence="6" type="ORF">LX16_4122</name>
</gene>
<evidence type="ECO:0000256" key="5">
    <source>
        <dbReference type="SAM" id="MobiDB-lite"/>
    </source>
</evidence>
<feature type="region of interest" description="Disordered" evidence="5">
    <location>
        <begin position="196"/>
        <end position="229"/>
    </location>
</feature>
<dbReference type="SUPFAM" id="SSF51735">
    <property type="entry name" value="NAD(P)-binding Rossmann-fold domains"/>
    <property type="match status" value="1"/>
</dbReference>
<evidence type="ECO:0000256" key="2">
    <source>
        <dbReference type="ARBA" id="ARBA00022857"/>
    </source>
</evidence>
<proteinExistence type="inferred from homology"/>
<accession>A0A562UYK9</accession>
<dbReference type="PANTHER" id="PTHR43490">
    <property type="entry name" value="(+)-NEOMENTHOL DEHYDROGENASE"/>
    <property type="match status" value="1"/>
</dbReference>
<dbReference type="Pfam" id="PF00106">
    <property type="entry name" value="adh_short"/>
    <property type="match status" value="1"/>
</dbReference>
<reference evidence="6 7" key="1">
    <citation type="journal article" date="2013" name="Stand. Genomic Sci.">
        <title>Genomic Encyclopedia of Type Strains, Phase I: The one thousand microbial genomes (KMG-I) project.</title>
        <authorList>
            <person name="Kyrpides N.C."/>
            <person name="Woyke T."/>
            <person name="Eisen J.A."/>
            <person name="Garrity G."/>
            <person name="Lilburn T.G."/>
            <person name="Beck B.J."/>
            <person name="Whitman W.B."/>
            <person name="Hugenholtz P."/>
            <person name="Klenk H.P."/>
        </authorList>
    </citation>
    <scope>NUCLEOTIDE SEQUENCE [LARGE SCALE GENOMIC DNA]</scope>
    <source>
        <strain evidence="6 7">DSM 45044</strain>
    </source>
</reference>
<dbReference type="EMBL" id="VLLL01000007">
    <property type="protein sequence ID" value="TWJ10702.1"/>
    <property type="molecule type" value="Genomic_DNA"/>
</dbReference>
<feature type="region of interest" description="Disordered" evidence="5">
    <location>
        <begin position="249"/>
        <end position="269"/>
    </location>
</feature>
<comment type="caution">
    <text evidence="6">The sequence shown here is derived from an EMBL/GenBank/DDBJ whole genome shotgun (WGS) entry which is preliminary data.</text>
</comment>
<keyword evidence="3" id="KW-0560">Oxidoreductase</keyword>
<name>A0A562UYK9_9ACTN</name>
<evidence type="ECO:0000313" key="6">
    <source>
        <dbReference type="EMBL" id="TWJ10702.1"/>
    </source>
</evidence>
<dbReference type="PROSITE" id="PS51257">
    <property type="entry name" value="PROKAR_LIPOPROTEIN"/>
    <property type="match status" value="1"/>
</dbReference>
<dbReference type="RefSeq" id="WP_147141578.1">
    <property type="nucleotide sequence ID" value="NZ_BAABIJ010000003.1"/>
</dbReference>
<keyword evidence="2" id="KW-0521">NADP</keyword>
<dbReference type="InterPro" id="IPR002347">
    <property type="entry name" value="SDR_fam"/>
</dbReference>
<evidence type="ECO:0000256" key="1">
    <source>
        <dbReference type="ARBA" id="ARBA00006484"/>
    </source>
</evidence>
<keyword evidence="7" id="KW-1185">Reference proteome</keyword>
<sequence length="269" mass="28167">MTKIALITGANRGIGFHIARGLGGHGVHVLLGCRSKADGDAAAAALRAEGVTADALHLDVTDPATVAAAAALVRDRHGRLDILVNNAGIALADGTWASTEMTVETLRTVYETNVFGVVSVTNACAPLLRAADAARIVNVSSEVGSLGVMFDPRSHLWPLQLGAYGSSKTALNALTVSYAKEFWDTPVKVNAVSPGYTDTDLGRPRPLDAASRDTEFTPDPDTWDGATPRKRTPAEGAAIAVELALTGPDGPTGGFFTDDPHYGDRRLPW</sequence>
<comment type="similarity">
    <text evidence="1 4">Belongs to the short-chain dehydrogenases/reductases (SDR) family.</text>
</comment>
<dbReference type="InterPro" id="IPR036291">
    <property type="entry name" value="NAD(P)-bd_dom_sf"/>
</dbReference>
<dbReference type="AlphaFoldDB" id="A0A562UYK9"/>
<evidence type="ECO:0000256" key="4">
    <source>
        <dbReference type="RuleBase" id="RU000363"/>
    </source>
</evidence>
<dbReference type="OrthoDB" id="9781117at2"/>
<evidence type="ECO:0000313" key="7">
    <source>
        <dbReference type="Proteomes" id="UP000321617"/>
    </source>
</evidence>